<evidence type="ECO:0000313" key="6">
    <source>
        <dbReference type="Proteomes" id="UP000318720"/>
    </source>
</evidence>
<dbReference type="SUPFAM" id="SSF48179">
    <property type="entry name" value="6-phosphogluconate dehydrogenase C-terminal domain-like"/>
    <property type="match status" value="1"/>
</dbReference>
<dbReference type="RefSeq" id="WP_141581659.1">
    <property type="nucleotide sequence ID" value="NZ_SPAY01000093.1"/>
</dbReference>
<dbReference type="GO" id="GO:0016628">
    <property type="term" value="F:oxidoreductase activity, acting on the CH-CH group of donors, NAD or NADP as acceptor"/>
    <property type="evidence" value="ECO:0007669"/>
    <property type="project" value="InterPro"/>
</dbReference>
<dbReference type="Pfam" id="PF00984">
    <property type="entry name" value="UDPG_MGDP_dh"/>
    <property type="match status" value="1"/>
</dbReference>
<dbReference type="InterPro" id="IPR001732">
    <property type="entry name" value="UDP-Glc/GDP-Man_DH_N"/>
</dbReference>
<dbReference type="InterPro" id="IPR036291">
    <property type="entry name" value="NAD(P)-bd_dom_sf"/>
</dbReference>
<dbReference type="GO" id="GO:0016616">
    <property type="term" value="F:oxidoreductase activity, acting on the CH-OH group of donors, NAD or NADP as acceptor"/>
    <property type="evidence" value="ECO:0007669"/>
    <property type="project" value="InterPro"/>
</dbReference>
<comment type="similarity">
    <text evidence="3">Belongs to the UDP-glucose/GDP-mannose dehydrogenase family.</text>
</comment>
<dbReference type="PIRSF" id="PIRSF500136">
    <property type="entry name" value="UDP_ManNAc_DH"/>
    <property type="match status" value="1"/>
</dbReference>
<name>A0AAE9B1C8_9ACTN</name>
<dbReference type="Pfam" id="PF03720">
    <property type="entry name" value="UDPG_MGDP_dh_C"/>
    <property type="match status" value="1"/>
</dbReference>
<dbReference type="AlphaFoldDB" id="A0AAE9B1C8"/>
<dbReference type="InterPro" id="IPR008927">
    <property type="entry name" value="6-PGluconate_DH-like_C_sf"/>
</dbReference>
<dbReference type="NCBIfam" id="TIGR03026">
    <property type="entry name" value="NDP-sugDHase"/>
    <property type="match status" value="1"/>
</dbReference>
<dbReference type="SUPFAM" id="SSF51735">
    <property type="entry name" value="NAD(P)-binding Rossmann-fold domains"/>
    <property type="match status" value="1"/>
</dbReference>
<dbReference type="SMART" id="SM00984">
    <property type="entry name" value="UDPG_MGDP_dh_C"/>
    <property type="match status" value="1"/>
</dbReference>
<sequence>MTVLQVPEFRHLAEAVYDVAIVGLGYVGLPTALSFHAAGARVVGIDIDPGRLAAIRDGGVDLLPSDQQRLREALEADSFHLTVDASRMAEASTVVICVPTPVTRELTPDLQALKAACATVVERAVPGQCVILTSTTYVGCTEDLLVHPLAERGLRAGTDIAVAFSPERIDPGNDGYAHEDVPRVVGGMTPLCTAAAVKVLSRSSRSLHQVSSPRAAEMAKLLENIFRAVNISLANEFADASRSLGLDVMEVIDAAATKPYGFMPFYPGPGIGGHCIPCDPHYLLWQMRRERLNLPVVAAAMAGIAERPRQIVDRVRDVLSDHRKGLRGARVLVVGITYKPGVKDLRESPALEIMEELDRAGAEVFFSDELISTVTVNGKPLHSVDLDTADVDLVLVHTMQRRDPVLPDTEKSLVLDATYWLKVPGSAVP</sequence>
<dbReference type="PANTHER" id="PTHR43491:SF1">
    <property type="entry name" value="UDP-N-ACETYL-D-MANNOSAMINE DEHYDROGENASE"/>
    <property type="match status" value="1"/>
</dbReference>
<dbReference type="EMBL" id="SPAZ01000090">
    <property type="protein sequence ID" value="TQE36487.1"/>
    <property type="molecule type" value="Genomic_DNA"/>
</dbReference>
<evidence type="ECO:0000259" key="4">
    <source>
        <dbReference type="SMART" id="SM00984"/>
    </source>
</evidence>
<organism evidence="5 6">
    <name type="scientific">Streptomyces ipomoeae</name>
    <dbReference type="NCBI Taxonomy" id="103232"/>
    <lineage>
        <taxon>Bacteria</taxon>
        <taxon>Bacillati</taxon>
        <taxon>Actinomycetota</taxon>
        <taxon>Actinomycetes</taxon>
        <taxon>Kitasatosporales</taxon>
        <taxon>Streptomycetaceae</taxon>
        <taxon>Streptomyces</taxon>
    </lineage>
</organism>
<comment type="caution">
    <text evidence="5">The sequence shown here is derived from an EMBL/GenBank/DDBJ whole genome shotgun (WGS) entry which is preliminary data.</text>
</comment>
<dbReference type="GO" id="GO:0051287">
    <property type="term" value="F:NAD binding"/>
    <property type="evidence" value="ECO:0007669"/>
    <property type="project" value="InterPro"/>
</dbReference>
<keyword evidence="2" id="KW-0520">NAD</keyword>
<gene>
    <name evidence="5" type="ORF">Sipo8835_10180</name>
</gene>
<evidence type="ECO:0000313" key="5">
    <source>
        <dbReference type="EMBL" id="TQE36487.1"/>
    </source>
</evidence>
<feature type="domain" description="UDP-glucose/GDP-mannose dehydrogenase C-terminal" evidence="4">
    <location>
        <begin position="332"/>
        <end position="423"/>
    </location>
</feature>
<protein>
    <submittedName>
        <fullName evidence="5">Nucleotide sugar dehydrogenase</fullName>
    </submittedName>
</protein>
<dbReference type="Gene3D" id="3.40.50.720">
    <property type="entry name" value="NAD(P)-binding Rossmann-like Domain"/>
    <property type="match status" value="2"/>
</dbReference>
<evidence type="ECO:0000256" key="2">
    <source>
        <dbReference type="ARBA" id="ARBA00023027"/>
    </source>
</evidence>
<dbReference type="InterPro" id="IPR014026">
    <property type="entry name" value="UDP-Glc/GDP-Man_DH_dimer"/>
</dbReference>
<dbReference type="GO" id="GO:0000271">
    <property type="term" value="P:polysaccharide biosynthetic process"/>
    <property type="evidence" value="ECO:0007669"/>
    <property type="project" value="InterPro"/>
</dbReference>
<dbReference type="InterPro" id="IPR028359">
    <property type="entry name" value="UDP_ManNAc/GlcNAc_DH"/>
</dbReference>
<dbReference type="PANTHER" id="PTHR43491">
    <property type="entry name" value="UDP-N-ACETYL-D-MANNOSAMINE DEHYDROGENASE"/>
    <property type="match status" value="1"/>
</dbReference>
<proteinExistence type="inferred from homology"/>
<reference evidence="5 6" key="1">
    <citation type="submission" date="2019-03" db="EMBL/GenBank/DDBJ databases">
        <title>Comparative genomic analyses of the sweetpotato soil rot pathogen, Streptomyces ipomoeae.</title>
        <authorList>
            <person name="Ruschel Soares N."/>
            <person name="Badger J.H."/>
            <person name="Huguet-Tapia J.C."/>
            <person name="Clark C.A."/>
            <person name="Pettis G.S."/>
        </authorList>
    </citation>
    <scope>NUCLEOTIDE SEQUENCE [LARGE SCALE GENOMIC DNA]</scope>
    <source>
        <strain evidence="5 6">88-35</strain>
    </source>
</reference>
<dbReference type="InterPro" id="IPR036220">
    <property type="entry name" value="UDP-Glc/GDP-Man_DH_C_sf"/>
</dbReference>
<dbReference type="SUPFAM" id="SSF52413">
    <property type="entry name" value="UDP-glucose/GDP-mannose dehydrogenase C-terminal domain"/>
    <property type="match status" value="1"/>
</dbReference>
<evidence type="ECO:0000256" key="3">
    <source>
        <dbReference type="PIRNR" id="PIRNR000124"/>
    </source>
</evidence>
<accession>A0AAE9B1C8</accession>
<dbReference type="Pfam" id="PF03721">
    <property type="entry name" value="UDPG_MGDP_dh_N"/>
    <property type="match status" value="1"/>
</dbReference>
<keyword evidence="1" id="KW-0560">Oxidoreductase</keyword>
<dbReference type="PIRSF" id="PIRSF000124">
    <property type="entry name" value="UDPglc_GDPman_dh"/>
    <property type="match status" value="1"/>
</dbReference>
<dbReference type="InterPro" id="IPR017476">
    <property type="entry name" value="UDP-Glc/GDP-Man"/>
</dbReference>
<evidence type="ECO:0000256" key="1">
    <source>
        <dbReference type="ARBA" id="ARBA00023002"/>
    </source>
</evidence>
<dbReference type="InterPro" id="IPR014027">
    <property type="entry name" value="UDP-Glc/GDP-Man_DH_C"/>
</dbReference>
<dbReference type="Proteomes" id="UP000318720">
    <property type="component" value="Unassembled WGS sequence"/>
</dbReference>